<reference evidence="2 3" key="1">
    <citation type="submission" date="2021-03" db="EMBL/GenBank/DDBJ databases">
        <authorList>
            <person name="Gilmore M.S."/>
            <person name="Schwartzman J."/>
            <person name="Van Tyne D."/>
            <person name="Martin M."/>
            <person name="Earl A.M."/>
            <person name="Manson A.L."/>
            <person name="Straub T."/>
            <person name="Salamzade R."/>
            <person name="Saavedra J."/>
            <person name="Lebreton F."/>
            <person name="Prichula J."/>
            <person name="Schaufler K."/>
            <person name="Gaca A."/>
            <person name="Sgardioli B."/>
            <person name="Wagenaar J."/>
            <person name="Strong T."/>
        </authorList>
    </citation>
    <scope>NUCLEOTIDE SEQUENCE [LARGE SCALE GENOMIC DNA]</scope>
    <source>
        <strain evidence="2 3">665A</strain>
    </source>
</reference>
<sequence length="61" mass="7219">MGRDQIKTRFDQCNTEIEELRMMFRKSKNTTTREAITLQIKNLEAEKLKHRIVARAQGIDL</sequence>
<dbReference type="EMBL" id="JAFREL020000004">
    <property type="protein sequence ID" value="MEO1772529.1"/>
    <property type="molecule type" value="Genomic_DNA"/>
</dbReference>
<name>A0ABV0EWI0_9ENTE</name>
<organism evidence="2 3">
    <name type="scientific">Candidatus Enterococcus ferrettii</name>
    <dbReference type="NCBI Taxonomy" id="2815324"/>
    <lineage>
        <taxon>Bacteria</taxon>
        <taxon>Bacillati</taxon>
        <taxon>Bacillota</taxon>
        <taxon>Bacilli</taxon>
        <taxon>Lactobacillales</taxon>
        <taxon>Enterococcaceae</taxon>
        <taxon>Enterococcus</taxon>
    </lineage>
</organism>
<evidence type="ECO:0000313" key="1">
    <source>
        <dbReference type="EMBL" id="MEO1772529.1"/>
    </source>
</evidence>
<dbReference type="EMBL" id="JAFREL020000006">
    <property type="protein sequence ID" value="MEO1772973.1"/>
    <property type="molecule type" value="Genomic_DNA"/>
</dbReference>
<accession>A0ABV0EWI0</accession>
<evidence type="ECO:0000313" key="3">
    <source>
        <dbReference type="Proteomes" id="UP000664357"/>
    </source>
</evidence>
<evidence type="ECO:0000313" key="2">
    <source>
        <dbReference type="EMBL" id="MEO1772973.1"/>
    </source>
</evidence>
<dbReference type="Proteomes" id="UP000664357">
    <property type="component" value="Unassembled WGS sequence"/>
</dbReference>
<dbReference type="RefSeq" id="WP_207702683.1">
    <property type="nucleotide sequence ID" value="NZ_JAFREL020000004.1"/>
</dbReference>
<protein>
    <submittedName>
        <fullName evidence="2">Uncharacterized protein</fullName>
    </submittedName>
</protein>
<reference evidence="2 3" key="2">
    <citation type="submission" date="2024-02" db="EMBL/GenBank/DDBJ databases">
        <title>The Genome Sequence of Enterococcus sp. DIV0159.</title>
        <authorList>
            <person name="Earl A."/>
            <person name="Manson A."/>
            <person name="Gilmore M."/>
            <person name="Sanders J."/>
            <person name="Shea T."/>
            <person name="Howe W."/>
            <person name="Livny J."/>
            <person name="Cuomo C."/>
            <person name="Neafsey D."/>
            <person name="Birren B."/>
        </authorList>
    </citation>
    <scope>NUCLEOTIDE SEQUENCE [LARGE SCALE GENOMIC DNA]</scope>
    <source>
        <strain evidence="2 3">665A</strain>
    </source>
</reference>
<proteinExistence type="predicted"/>
<gene>
    <name evidence="1" type="ORF">JZO67_004511</name>
    <name evidence="2" type="ORF">JZO67_004956</name>
</gene>
<comment type="caution">
    <text evidence="2">The sequence shown here is derived from an EMBL/GenBank/DDBJ whole genome shotgun (WGS) entry which is preliminary data.</text>
</comment>
<keyword evidence="3" id="KW-1185">Reference proteome</keyword>